<dbReference type="InterPro" id="IPR026113">
    <property type="entry name" value="METTL2/6/8-like"/>
</dbReference>
<keyword evidence="5" id="KW-1185">Reference proteome</keyword>
<dbReference type="VEuPathDB" id="MicrosporidiaDB:THOM_0373"/>
<dbReference type="STRING" id="72359.L7JZ18"/>
<dbReference type="HOGENOM" id="CLU_1504495_0_0_1"/>
<protein>
    <submittedName>
        <fullName evidence="4">Putative methyltransferase</fullName>
    </submittedName>
</protein>
<dbReference type="PANTHER" id="PTHR22809">
    <property type="entry name" value="METHYLTRANSFERASE-RELATED"/>
    <property type="match status" value="1"/>
</dbReference>
<dbReference type="OrthoDB" id="417697at2759"/>
<dbReference type="AlphaFoldDB" id="L7JZ18"/>
<proteinExistence type="inferred from homology"/>
<organism evidence="4 5">
    <name type="scientific">Trachipleistophora hominis</name>
    <name type="common">Microsporidian parasite</name>
    <dbReference type="NCBI Taxonomy" id="72359"/>
    <lineage>
        <taxon>Eukaryota</taxon>
        <taxon>Fungi</taxon>
        <taxon>Fungi incertae sedis</taxon>
        <taxon>Microsporidia</taxon>
        <taxon>Pleistophoridae</taxon>
        <taxon>Trachipleistophora</taxon>
    </lineage>
</organism>
<dbReference type="EMBL" id="JH993832">
    <property type="protein sequence ID" value="ELQ76654.1"/>
    <property type="molecule type" value="Genomic_DNA"/>
</dbReference>
<dbReference type="PANTHER" id="PTHR22809:SF5">
    <property type="entry name" value="TRNA N(3)-METHYLCYTIDINE METHYLTRANSFERASE METTL6"/>
    <property type="match status" value="1"/>
</dbReference>
<keyword evidence="2 4" id="KW-0489">Methyltransferase</keyword>
<reference evidence="4 5" key="1">
    <citation type="journal article" date="2012" name="PLoS Pathog.">
        <title>The genome of the obligate intracellular parasite Trachipleistophora hominis: new insights into microsporidian genome dynamics and reductive evolution.</title>
        <authorList>
            <person name="Heinz E."/>
            <person name="Williams T.A."/>
            <person name="Nakjang S."/>
            <person name="Noel C.J."/>
            <person name="Swan D.C."/>
            <person name="Goldberg A.V."/>
            <person name="Harris S.R."/>
            <person name="Weinmaier T."/>
            <person name="Markert S."/>
            <person name="Becher D."/>
            <person name="Bernhardt J."/>
            <person name="Dagan T."/>
            <person name="Hacker C."/>
            <person name="Lucocq J.M."/>
            <person name="Schweder T."/>
            <person name="Rattei T."/>
            <person name="Hall N."/>
            <person name="Hirt R.P."/>
            <person name="Embley T.M."/>
        </authorList>
    </citation>
    <scope>NUCLEOTIDE SEQUENCE [LARGE SCALE GENOMIC DNA]</scope>
</reference>
<name>L7JZ18_TRAHO</name>
<dbReference type="GO" id="GO:0032259">
    <property type="term" value="P:methylation"/>
    <property type="evidence" value="ECO:0007669"/>
    <property type="project" value="UniProtKB-KW"/>
</dbReference>
<dbReference type="SUPFAM" id="SSF53335">
    <property type="entry name" value="S-adenosyl-L-methionine-dependent methyltransferases"/>
    <property type="match status" value="1"/>
</dbReference>
<sequence length="179" mass="21074">MLLRDRKLVDLANKNDFNAWDKEEIKDDVLEKALKKVNDDNLCISRNSFEINSKKSWDKFYRMHKDNFFKKRKWLIEEFKDILNRRRILELGCGVGSSLHHFLKINEEENSATSARGESRFDVHGCDFSPQAISIYQQKYKGVFFVHDLISDTPLPAVLMRYFSFSLCRPSSRNTMPIS</sequence>
<keyword evidence="3 4" id="KW-0808">Transferase</keyword>
<evidence type="ECO:0000256" key="2">
    <source>
        <dbReference type="ARBA" id="ARBA00022603"/>
    </source>
</evidence>
<evidence type="ECO:0000256" key="1">
    <source>
        <dbReference type="ARBA" id="ARBA00009725"/>
    </source>
</evidence>
<comment type="similarity">
    <text evidence="1">Belongs to the methyltransferase superfamily. METL family.</text>
</comment>
<gene>
    <name evidence="4" type="ORF">THOM_0373</name>
</gene>
<dbReference type="Gene3D" id="3.40.50.150">
    <property type="entry name" value="Vaccinia Virus protein VP39"/>
    <property type="match status" value="1"/>
</dbReference>
<dbReference type="Proteomes" id="UP000011185">
    <property type="component" value="Unassembled WGS sequence"/>
</dbReference>
<dbReference type="InterPro" id="IPR029063">
    <property type="entry name" value="SAM-dependent_MTases_sf"/>
</dbReference>
<evidence type="ECO:0000313" key="5">
    <source>
        <dbReference type="Proteomes" id="UP000011185"/>
    </source>
</evidence>
<dbReference type="GO" id="GO:0008173">
    <property type="term" value="F:RNA methyltransferase activity"/>
    <property type="evidence" value="ECO:0007669"/>
    <property type="project" value="UniProtKB-ARBA"/>
</dbReference>
<dbReference type="GO" id="GO:0008757">
    <property type="term" value="F:S-adenosylmethionine-dependent methyltransferase activity"/>
    <property type="evidence" value="ECO:0007669"/>
    <property type="project" value="UniProtKB-ARBA"/>
</dbReference>
<accession>L7JZ18</accession>
<evidence type="ECO:0000313" key="4">
    <source>
        <dbReference type="EMBL" id="ELQ76654.1"/>
    </source>
</evidence>
<evidence type="ECO:0000256" key="3">
    <source>
        <dbReference type="ARBA" id="ARBA00022679"/>
    </source>
</evidence>
<dbReference type="InParanoid" id="L7JZ18"/>